<evidence type="ECO:0000256" key="2">
    <source>
        <dbReference type="SAM" id="SignalP"/>
    </source>
</evidence>
<gene>
    <name evidence="3" type="ORF">SS1G_10845</name>
</gene>
<dbReference type="PANTHER" id="PTHR34002">
    <property type="entry name" value="BLR1656 PROTEIN"/>
    <property type="match status" value="1"/>
</dbReference>
<dbReference type="InterPro" id="IPR002594">
    <property type="entry name" value="GH12"/>
</dbReference>
<evidence type="ECO:0000313" key="4">
    <source>
        <dbReference type="Proteomes" id="UP000001312"/>
    </source>
</evidence>
<dbReference type="AlphaFoldDB" id="A7EZS8"/>
<dbReference type="Gene3D" id="2.60.120.180">
    <property type="match status" value="1"/>
</dbReference>
<protein>
    <submittedName>
        <fullName evidence="3">Uncharacterized protein</fullName>
    </submittedName>
</protein>
<dbReference type="EMBL" id="CH476636">
    <property type="protein sequence ID" value="EDN94970.1"/>
    <property type="molecule type" value="Genomic_DNA"/>
</dbReference>
<dbReference type="RefSeq" id="XP_001588398.1">
    <property type="nucleotide sequence ID" value="XM_001588348.1"/>
</dbReference>
<accession>A7EZS8</accession>
<dbReference type="SUPFAM" id="SSF49899">
    <property type="entry name" value="Concanavalin A-like lectins/glucanases"/>
    <property type="match status" value="1"/>
</dbReference>
<dbReference type="GO" id="GO:0016798">
    <property type="term" value="F:hydrolase activity, acting on glycosyl bonds"/>
    <property type="evidence" value="ECO:0000318"/>
    <property type="project" value="GO_Central"/>
</dbReference>
<dbReference type="Proteomes" id="UP000001312">
    <property type="component" value="Unassembled WGS sequence"/>
</dbReference>
<comment type="similarity">
    <text evidence="1">Belongs to the glycosyl hydrolase 12 (cellulase H) family.</text>
</comment>
<feature type="chain" id="PRO_5002708673" evidence="2">
    <location>
        <begin position="21"/>
        <end position="388"/>
    </location>
</feature>
<organism evidence="3 4">
    <name type="scientific">Sclerotinia sclerotiorum (strain ATCC 18683 / 1980 / Ss-1)</name>
    <name type="common">White mold</name>
    <name type="synonym">Whetzelinia sclerotiorum</name>
    <dbReference type="NCBI Taxonomy" id="665079"/>
    <lineage>
        <taxon>Eukaryota</taxon>
        <taxon>Fungi</taxon>
        <taxon>Dikarya</taxon>
        <taxon>Ascomycota</taxon>
        <taxon>Pezizomycotina</taxon>
        <taxon>Leotiomycetes</taxon>
        <taxon>Helotiales</taxon>
        <taxon>Sclerotiniaceae</taxon>
        <taxon>Sclerotinia</taxon>
    </lineage>
</organism>
<sequence>MLLNLQSKIIIAFLTSSIHAQKTQICDPTVNATTNSGRYTFFSDVVTTDNSEYQCTDFTLADDTSTNTTQFTTTFSWSEKDTNTSTPHSFPSLSLNLPSVLPIPISNISLFPLTNNWALYPGNPIPSITSTSISSLKNASVTASCYLNIYLDLNSSLSQTPSFAATKISIWQANYGGVVPEGYYSNRATISRPVIDLAGIAYTLYTFQNTPLSSSSSPSLPLSSSSSLSNTTTQTHTSALPLVPQTIYTWYPNTNVTTLTAMDISPLLNFLWREVYLSSETYVGFVEWGLEMRESKENVSWDVYDVGMDVRRGTPVKAVGTGAGGKGEGGGEGGDAGIGGVGGGGCGVVWVSGWCGEDEGGEDEGGEGEEGEWGGFLVDRGEVLYLNL</sequence>
<keyword evidence="4" id="KW-1185">Reference proteome</keyword>
<dbReference type="GeneID" id="5484524"/>
<dbReference type="GO" id="GO:0000272">
    <property type="term" value="P:polysaccharide catabolic process"/>
    <property type="evidence" value="ECO:0007669"/>
    <property type="project" value="InterPro"/>
</dbReference>
<dbReference type="InterPro" id="IPR013319">
    <property type="entry name" value="GH11/12"/>
</dbReference>
<dbReference type="KEGG" id="ssl:SS1G_10845"/>
<feature type="signal peptide" evidence="2">
    <location>
        <begin position="1"/>
        <end position="20"/>
    </location>
</feature>
<evidence type="ECO:0000256" key="1">
    <source>
        <dbReference type="ARBA" id="ARBA00005519"/>
    </source>
</evidence>
<evidence type="ECO:0000313" key="3">
    <source>
        <dbReference type="EMBL" id="EDN94970.1"/>
    </source>
</evidence>
<reference evidence="4" key="1">
    <citation type="journal article" date="2011" name="PLoS Genet.">
        <title>Genomic analysis of the necrotrophic fungal pathogens Sclerotinia sclerotiorum and Botrytis cinerea.</title>
        <authorList>
            <person name="Amselem J."/>
            <person name="Cuomo C.A."/>
            <person name="van Kan J.A."/>
            <person name="Viaud M."/>
            <person name="Benito E.P."/>
            <person name="Couloux A."/>
            <person name="Coutinho P.M."/>
            <person name="de Vries R.P."/>
            <person name="Dyer P.S."/>
            <person name="Fillinger S."/>
            <person name="Fournier E."/>
            <person name="Gout L."/>
            <person name="Hahn M."/>
            <person name="Kohn L."/>
            <person name="Lapalu N."/>
            <person name="Plummer K.M."/>
            <person name="Pradier J.M."/>
            <person name="Quevillon E."/>
            <person name="Sharon A."/>
            <person name="Simon A."/>
            <person name="ten Have A."/>
            <person name="Tudzynski B."/>
            <person name="Tudzynski P."/>
            <person name="Wincker P."/>
            <person name="Andrew M."/>
            <person name="Anthouard V."/>
            <person name="Beever R.E."/>
            <person name="Beffa R."/>
            <person name="Benoit I."/>
            <person name="Bouzid O."/>
            <person name="Brault B."/>
            <person name="Chen Z."/>
            <person name="Choquer M."/>
            <person name="Collemare J."/>
            <person name="Cotton P."/>
            <person name="Danchin E.G."/>
            <person name="Da Silva C."/>
            <person name="Gautier A."/>
            <person name="Giraud C."/>
            <person name="Giraud T."/>
            <person name="Gonzalez C."/>
            <person name="Grossetete S."/>
            <person name="Guldener U."/>
            <person name="Henrissat B."/>
            <person name="Howlett B.J."/>
            <person name="Kodira C."/>
            <person name="Kretschmer M."/>
            <person name="Lappartient A."/>
            <person name="Leroch M."/>
            <person name="Levis C."/>
            <person name="Mauceli E."/>
            <person name="Neuveglise C."/>
            <person name="Oeser B."/>
            <person name="Pearson M."/>
            <person name="Poulain J."/>
            <person name="Poussereau N."/>
            <person name="Quesneville H."/>
            <person name="Rascle C."/>
            <person name="Schumacher J."/>
            <person name="Segurens B."/>
            <person name="Sexton A."/>
            <person name="Silva E."/>
            <person name="Sirven C."/>
            <person name="Soanes D.M."/>
            <person name="Talbot N.J."/>
            <person name="Templeton M."/>
            <person name="Yandava C."/>
            <person name="Yarden O."/>
            <person name="Zeng Q."/>
            <person name="Rollins J.A."/>
            <person name="Lebrun M.H."/>
            <person name="Dickman M."/>
        </authorList>
    </citation>
    <scope>NUCLEOTIDE SEQUENCE [LARGE SCALE GENOMIC DNA]</scope>
    <source>
        <strain evidence="4">ATCC 18683 / 1980 / Ss-1</strain>
    </source>
</reference>
<dbReference type="InterPro" id="IPR013320">
    <property type="entry name" value="ConA-like_dom_sf"/>
</dbReference>
<dbReference type="PANTHER" id="PTHR34002:SF11">
    <property type="entry name" value="CONCANAVALIN A-LIKE LECTIN_GLUCANASE"/>
    <property type="match status" value="1"/>
</dbReference>
<dbReference type="GO" id="GO:0008810">
    <property type="term" value="F:cellulase activity"/>
    <property type="evidence" value="ECO:0007669"/>
    <property type="project" value="InterPro"/>
</dbReference>
<name>A7EZS8_SCLS1</name>
<dbReference type="InParanoid" id="A7EZS8"/>
<proteinExistence type="inferred from homology"/>
<keyword evidence="2" id="KW-0732">Signal</keyword>